<dbReference type="Pfam" id="PF05565">
    <property type="entry name" value="Sipho_Gp157"/>
    <property type="match status" value="1"/>
</dbReference>
<dbReference type="InterPro" id="IPR008840">
    <property type="entry name" value="Sipho_Gp157"/>
</dbReference>
<comment type="caution">
    <text evidence="1">The sequence shown here is derived from an EMBL/GenBank/DDBJ whole genome shotgun (WGS) entry which is preliminary data.</text>
</comment>
<keyword evidence="2" id="KW-1185">Reference proteome</keyword>
<evidence type="ECO:0000313" key="2">
    <source>
        <dbReference type="Proteomes" id="UP000680304"/>
    </source>
</evidence>
<reference evidence="1 2" key="1">
    <citation type="submission" date="2021-04" db="EMBL/GenBank/DDBJ databases">
        <title>Draft genome sequence of Paenibacillus cisolokensis, LC2-13A.</title>
        <authorList>
            <person name="Uke A."/>
            <person name="Chhe C."/>
            <person name="Baramee S."/>
            <person name="Kosugi A."/>
        </authorList>
    </citation>
    <scope>NUCLEOTIDE SEQUENCE [LARGE SCALE GENOMIC DNA]</scope>
    <source>
        <strain evidence="1 2">LC2-13A</strain>
    </source>
</reference>
<protein>
    <recommendedName>
        <fullName evidence="3">Siphovirus Gp157 family protein</fullName>
    </recommendedName>
</protein>
<dbReference type="EMBL" id="BOVJ01000003">
    <property type="protein sequence ID" value="GIQ61520.1"/>
    <property type="molecule type" value="Genomic_DNA"/>
</dbReference>
<dbReference type="RefSeq" id="WP_213526734.1">
    <property type="nucleotide sequence ID" value="NZ_BOVJ01000003.1"/>
</dbReference>
<organism evidence="1 2">
    <name type="scientific">Paenibacillus cisolokensis</name>
    <dbReference type="NCBI Taxonomy" id="1658519"/>
    <lineage>
        <taxon>Bacteria</taxon>
        <taxon>Bacillati</taxon>
        <taxon>Bacillota</taxon>
        <taxon>Bacilli</taxon>
        <taxon>Bacillales</taxon>
        <taxon>Paenibacillaceae</taxon>
        <taxon>Paenibacillus</taxon>
    </lineage>
</organism>
<sequence>MAKSFTLYELSDKLTQVSEMLENGVEGLEDTLESLEGSFNDKVESIIKLWRSKCAERDIIKSEIYRLQQHADKLDREAKWLHEYVEREMKNANVTEVKSPLFKIKLGLNPPRVEVLDKSKIPEQFLRTNLSVEPDKVAIKEAIESGQEVPGVELRQDLKLKVR</sequence>
<evidence type="ECO:0008006" key="3">
    <source>
        <dbReference type="Google" id="ProtNLM"/>
    </source>
</evidence>
<name>A0ABQ4N018_9BACL</name>
<proteinExistence type="predicted"/>
<gene>
    <name evidence="1" type="ORF">PACILC2_00880</name>
</gene>
<evidence type="ECO:0000313" key="1">
    <source>
        <dbReference type="EMBL" id="GIQ61520.1"/>
    </source>
</evidence>
<accession>A0ABQ4N018</accession>
<dbReference type="Proteomes" id="UP000680304">
    <property type="component" value="Unassembled WGS sequence"/>
</dbReference>